<evidence type="ECO:0000313" key="10">
    <source>
        <dbReference type="EMBL" id="QGA87799.1"/>
    </source>
</evidence>
<dbReference type="InterPro" id="IPR017853">
    <property type="entry name" value="GH"/>
</dbReference>
<dbReference type="GO" id="GO:0005975">
    <property type="term" value="P:carbohydrate metabolic process"/>
    <property type="evidence" value="ECO:0007669"/>
    <property type="project" value="InterPro"/>
</dbReference>
<reference evidence="10" key="1">
    <citation type="submission" date="2019-03" db="EMBL/GenBank/DDBJ databases">
        <title>Molecular cloning and characterization of chitinolytic enzymes (chitinase and chitobiase) from Dolerocypris sinensis.</title>
        <authorList>
            <person name="Cheng G."/>
        </authorList>
    </citation>
    <scope>NUCLEOTIDE SEQUENCE</scope>
</reference>
<comment type="catalytic activity">
    <reaction evidence="1">
        <text>Hydrolysis of terminal non-reducing N-acetyl-D-hexosamine residues in N-acetyl-beta-D-hexosaminides.</text>
        <dbReference type="EC" id="3.2.1.52"/>
    </reaction>
</comment>
<dbReference type="PANTHER" id="PTHR22600:SF21">
    <property type="entry name" value="BETA-HEXOSAMINIDASE A"/>
    <property type="match status" value="1"/>
</dbReference>
<keyword evidence="6" id="KW-0325">Glycoprotein</keyword>
<evidence type="ECO:0000256" key="4">
    <source>
        <dbReference type="ARBA" id="ARBA00022729"/>
    </source>
</evidence>
<dbReference type="FunFam" id="3.20.20.80:FF:000063">
    <property type="entry name" value="Beta-hexosaminidase"/>
    <property type="match status" value="1"/>
</dbReference>
<dbReference type="Gene3D" id="3.20.20.80">
    <property type="entry name" value="Glycosidases"/>
    <property type="match status" value="1"/>
</dbReference>
<comment type="similarity">
    <text evidence="2">Belongs to the glycosyl hydrolase 20 family.</text>
</comment>
<evidence type="ECO:0000256" key="8">
    <source>
        <dbReference type="PIRSR" id="PIRSR625705-1"/>
    </source>
</evidence>
<dbReference type="InterPro" id="IPR015883">
    <property type="entry name" value="Glyco_hydro_20_cat"/>
</dbReference>
<dbReference type="EC" id="3.2.1.52" evidence="3"/>
<evidence type="ECO:0000256" key="2">
    <source>
        <dbReference type="ARBA" id="ARBA00006285"/>
    </source>
</evidence>
<dbReference type="GO" id="GO:0004563">
    <property type="term" value="F:beta-N-acetylhexosaminidase activity"/>
    <property type="evidence" value="ECO:0007669"/>
    <property type="project" value="UniProtKB-EC"/>
</dbReference>
<dbReference type="InterPro" id="IPR025705">
    <property type="entry name" value="Beta_hexosaminidase_sua/sub"/>
</dbReference>
<dbReference type="PRINTS" id="PR00738">
    <property type="entry name" value="GLHYDRLASE20"/>
</dbReference>
<evidence type="ECO:0000256" key="1">
    <source>
        <dbReference type="ARBA" id="ARBA00001231"/>
    </source>
</evidence>
<dbReference type="GO" id="GO:0016020">
    <property type="term" value="C:membrane"/>
    <property type="evidence" value="ECO:0007669"/>
    <property type="project" value="TreeGrafter"/>
</dbReference>
<keyword evidence="4" id="KW-0732">Signal</keyword>
<keyword evidence="7 10" id="KW-0326">Glycosidase</keyword>
<dbReference type="Pfam" id="PF00728">
    <property type="entry name" value="Glyco_hydro_20"/>
    <property type="match status" value="1"/>
</dbReference>
<dbReference type="EMBL" id="MK604922">
    <property type="protein sequence ID" value="QGA87799.1"/>
    <property type="molecule type" value="mRNA"/>
</dbReference>
<name>A0A6G5W6I3_9CRUS</name>
<evidence type="ECO:0000256" key="3">
    <source>
        <dbReference type="ARBA" id="ARBA00012663"/>
    </source>
</evidence>
<dbReference type="GO" id="GO:0030203">
    <property type="term" value="P:glycosaminoglycan metabolic process"/>
    <property type="evidence" value="ECO:0007669"/>
    <property type="project" value="TreeGrafter"/>
</dbReference>
<dbReference type="PANTHER" id="PTHR22600">
    <property type="entry name" value="BETA-HEXOSAMINIDASE"/>
    <property type="match status" value="1"/>
</dbReference>
<sequence>MFWNKLNVFHWHLTDDQSFPYESSAFPNLSAKGAYTPDLVYTQDDVRQVIEYSRNRGIRVIPEFDAPGHTYSFGKAMPDILTPCYGDGETPGTPNYPLHAERETMNPMLDSTYAFLRTFFEEVVSTFPDTFVHLGMDEVNYNCWKSSPEIAAFMQDNGMTEYAEVEQYFVERHSETIAELGARQIVWQDPLEKGVEFPDGTVVQIWKWEWEVQGWTPWQDYMSMSTALGYQSLLSSCWYLNMISYGEQWISYYECDPHDFEGTQEQKGLVLGGEGALWMEYIDPTNIHPLLWPRASAIAERLWSSADVRDIPAARYRLDEQRCRLLGRGIPAAPVFNGYCPKITVGGLNSPMTNSTIINEDFHKRA</sequence>
<dbReference type="AlphaFoldDB" id="A0A6G5W6I3"/>
<organism evidence="10">
    <name type="scientific">Dolerocypris sinensis</name>
    <dbReference type="NCBI Taxonomy" id="114095"/>
    <lineage>
        <taxon>Eukaryota</taxon>
        <taxon>Metazoa</taxon>
        <taxon>Ecdysozoa</taxon>
        <taxon>Arthropoda</taxon>
        <taxon>Crustacea</taxon>
        <taxon>Oligostraca</taxon>
        <taxon>Ostracoda</taxon>
        <taxon>Podocopa</taxon>
        <taxon>Podocopida</taxon>
        <taxon>Cypridocopina</taxon>
        <taxon>Cypridoidea</taxon>
        <taxon>Cyprididae</taxon>
        <taxon>Dolerocypris</taxon>
    </lineage>
</organism>
<proteinExistence type="evidence at transcript level"/>
<dbReference type="SUPFAM" id="SSF51445">
    <property type="entry name" value="(Trans)glycosidases"/>
    <property type="match status" value="1"/>
</dbReference>
<dbReference type="GO" id="GO:0006689">
    <property type="term" value="P:ganglioside catabolic process"/>
    <property type="evidence" value="ECO:0007669"/>
    <property type="project" value="TreeGrafter"/>
</dbReference>
<feature type="domain" description="Glycoside hydrolase family 20 catalytic" evidence="9">
    <location>
        <begin position="1"/>
        <end position="305"/>
    </location>
</feature>
<protein>
    <recommendedName>
        <fullName evidence="3">beta-N-acetylhexosaminidase</fullName>
        <ecNumber evidence="3">3.2.1.52</ecNumber>
    </recommendedName>
</protein>
<accession>A0A6G5W6I3</accession>
<evidence type="ECO:0000256" key="6">
    <source>
        <dbReference type="ARBA" id="ARBA00023180"/>
    </source>
</evidence>
<evidence type="ECO:0000259" key="9">
    <source>
        <dbReference type="Pfam" id="PF00728"/>
    </source>
</evidence>
<dbReference type="GO" id="GO:0005764">
    <property type="term" value="C:lysosome"/>
    <property type="evidence" value="ECO:0007669"/>
    <property type="project" value="TreeGrafter"/>
</dbReference>
<evidence type="ECO:0000256" key="7">
    <source>
        <dbReference type="ARBA" id="ARBA00023295"/>
    </source>
</evidence>
<feature type="active site" description="Proton donor" evidence="8">
    <location>
        <position position="138"/>
    </location>
</feature>
<keyword evidence="5 10" id="KW-0378">Hydrolase</keyword>
<evidence type="ECO:0000256" key="5">
    <source>
        <dbReference type="ARBA" id="ARBA00022801"/>
    </source>
</evidence>